<accession>A0A9X4GYJ7</accession>
<evidence type="ECO:0000256" key="5">
    <source>
        <dbReference type="ARBA" id="ARBA00023277"/>
    </source>
</evidence>
<dbReference type="InterPro" id="IPR006543">
    <property type="entry name" value="Histidinol-phos"/>
</dbReference>
<feature type="binding site" evidence="9">
    <location>
        <position position="137"/>
    </location>
    <ligand>
        <name>substrate</name>
    </ligand>
</feature>
<comment type="caution">
    <text evidence="12">The sequence shown here is derived from an EMBL/GenBank/DDBJ whole genome shotgun (WGS) entry which is preliminary data.</text>
</comment>
<dbReference type="EMBL" id="JAKOAV010000008">
    <property type="protein sequence ID" value="MDF9407895.1"/>
    <property type="molecule type" value="Genomic_DNA"/>
</dbReference>
<evidence type="ECO:0000313" key="12">
    <source>
        <dbReference type="EMBL" id="MDF9407895.1"/>
    </source>
</evidence>
<feature type="site" description="Stabilizes the phosphoryl group" evidence="10">
    <location>
        <position position="111"/>
    </location>
</feature>
<evidence type="ECO:0000256" key="2">
    <source>
        <dbReference type="ARBA" id="ARBA00022490"/>
    </source>
</evidence>
<feature type="active site" description="Proton donor" evidence="8">
    <location>
        <position position="13"/>
    </location>
</feature>
<evidence type="ECO:0000256" key="9">
    <source>
        <dbReference type="PIRSR" id="PIRSR004682-2"/>
    </source>
</evidence>
<feature type="binding site" evidence="11">
    <location>
        <position position="109"/>
    </location>
    <ligand>
        <name>Zn(2+)</name>
        <dbReference type="ChEBI" id="CHEBI:29105"/>
    </ligand>
</feature>
<dbReference type="InterPro" id="IPR004446">
    <property type="entry name" value="Heptose_bisP_phosphatase"/>
</dbReference>
<dbReference type="EC" id="3.1.3.-" evidence="7"/>
<dbReference type="PANTHER" id="PTHR42891:SF1">
    <property type="entry name" value="D-GLYCERO-BETA-D-MANNO-HEPTOSE-1,7-BISPHOSPHATE 7-PHOSPHATASE"/>
    <property type="match status" value="1"/>
</dbReference>
<name>A0A9X4GYJ7_9FIRM</name>
<keyword evidence="11" id="KW-0460">Magnesium</keyword>
<feature type="binding site" evidence="9">
    <location>
        <begin position="19"/>
        <end position="22"/>
    </location>
    <ligand>
        <name>substrate</name>
    </ligand>
</feature>
<keyword evidence="2 7" id="KW-0963">Cytoplasm</keyword>
<keyword evidence="11" id="KW-0862">Zinc</keyword>
<keyword evidence="4 7" id="KW-0378">Hydrolase</keyword>
<evidence type="ECO:0000256" key="11">
    <source>
        <dbReference type="PIRSR" id="PIRSR004682-4"/>
    </source>
</evidence>
<feature type="binding site" evidence="11">
    <location>
        <position position="94"/>
    </location>
    <ligand>
        <name>Zn(2+)</name>
        <dbReference type="ChEBI" id="CHEBI:29105"/>
    </ligand>
</feature>
<feature type="binding site" evidence="11">
    <location>
        <position position="136"/>
    </location>
    <ligand>
        <name>Mg(2+)</name>
        <dbReference type="ChEBI" id="CHEBI:18420"/>
    </ligand>
</feature>
<dbReference type="InterPro" id="IPR023214">
    <property type="entry name" value="HAD_sf"/>
</dbReference>
<dbReference type="GO" id="GO:0016791">
    <property type="term" value="F:phosphatase activity"/>
    <property type="evidence" value="ECO:0007669"/>
    <property type="project" value="InterPro"/>
</dbReference>
<feature type="binding site" evidence="11">
    <location>
        <position position="137"/>
    </location>
    <ligand>
        <name>Mg(2+)</name>
        <dbReference type="ChEBI" id="CHEBI:18420"/>
    </ligand>
</feature>
<dbReference type="NCBIfam" id="TIGR01656">
    <property type="entry name" value="Histidinol-ppas"/>
    <property type="match status" value="1"/>
</dbReference>
<gene>
    <name evidence="12" type="ORF">L7E55_05900</name>
</gene>
<proteinExistence type="inferred from homology"/>
<keyword evidence="13" id="KW-1185">Reference proteome</keyword>
<reference evidence="12" key="1">
    <citation type="submission" date="2022-02" db="EMBL/GenBank/DDBJ databases">
        <authorList>
            <person name="Leng L."/>
        </authorList>
    </citation>
    <scope>NUCLEOTIDE SEQUENCE</scope>
    <source>
        <strain evidence="12">JI</strain>
    </source>
</reference>
<evidence type="ECO:0000256" key="7">
    <source>
        <dbReference type="PIRNR" id="PIRNR004682"/>
    </source>
</evidence>
<dbReference type="PIRSF" id="PIRSF004682">
    <property type="entry name" value="GmhB"/>
    <property type="match status" value="1"/>
</dbReference>
<dbReference type="CDD" id="cd07503">
    <property type="entry name" value="HAD_HisB-N"/>
    <property type="match status" value="1"/>
</dbReference>
<evidence type="ECO:0000256" key="8">
    <source>
        <dbReference type="PIRSR" id="PIRSR004682-1"/>
    </source>
</evidence>
<dbReference type="PANTHER" id="PTHR42891">
    <property type="entry name" value="D-GLYCERO-BETA-D-MANNO-HEPTOSE-1,7-BISPHOSPHATE 7-PHOSPHATASE"/>
    <property type="match status" value="1"/>
</dbReference>
<feature type="binding site" evidence="11">
    <location>
        <position position="13"/>
    </location>
    <ligand>
        <name>Mg(2+)</name>
        <dbReference type="ChEBI" id="CHEBI:18420"/>
    </ligand>
</feature>
<evidence type="ECO:0000256" key="1">
    <source>
        <dbReference type="ARBA" id="ARBA00004496"/>
    </source>
</evidence>
<protein>
    <recommendedName>
        <fullName evidence="6 7">D,D-heptose 1,7-bisphosphate phosphatase</fullName>
        <ecNumber evidence="7">3.1.3.-</ecNumber>
    </recommendedName>
</protein>
<feature type="binding site" evidence="9">
    <location>
        <begin position="110"/>
        <end position="111"/>
    </location>
    <ligand>
        <name>substrate</name>
    </ligand>
</feature>
<dbReference type="NCBIfam" id="TIGR01662">
    <property type="entry name" value="HAD-SF-IIIA"/>
    <property type="match status" value="1"/>
</dbReference>
<dbReference type="Gene3D" id="3.40.50.1000">
    <property type="entry name" value="HAD superfamily/HAD-like"/>
    <property type="match status" value="1"/>
</dbReference>
<feature type="binding site" evidence="11">
    <location>
        <position position="107"/>
    </location>
    <ligand>
        <name>Zn(2+)</name>
        <dbReference type="ChEBI" id="CHEBI:29105"/>
    </ligand>
</feature>
<dbReference type="GO" id="GO:0005975">
    <property type="term" value="P:carbohydrate metabolic process"/>
    <property type="evidence" value="ECO:0007669"/>
    <property type="project" value="InterPro"/>
</dbReference>
<evidence type="ECO:0000313" key="13">
    <source>
        <dbReference type="Proteomes" id="UP001154312"/>
    </source>
</evidence>
<feature type="site" description="Contributes to substrate recognition" evidence="10">
    <location>
        <position position="110"/>
    </location>
</feature>
<dbReference type="AlphaFoldDB" id="A0A9X4GYJ7"/>
<dbReference type="InterPro" id="IPR006549">
    <property type="entry name" value="HAD-SF_hydro_IIIA"/>
</dbReference>
<feature type="binding site" evidence="9">
    <location>
        <begin position="53"/>
        <end position="56"/>
    </location>
    <ligand>
        <name>substrate</name>
    </ligand>
</feature>
<evidence type="ECO:0000256" key="6">
    <source>
        <dbReference type="ARBA" id="ARBA00031828"/>
    </source>
</evidence>
<organism evidence="12 13">
    <name type="scientific">Pelotomaculum isophthalicicum JI</name>
    <dbReference type="NCBI Taxonomy" id="947010"/>
    <lineage>
        <taxon>Bacteria</taxon>
        <taxon>Bacillati</taxon>
        <taxon>Bacillota</taxon>
        <taxon>Clostridia</taxon>
        <taxon>Eubacteriales</taxon>
        <taxon>Desulfotomaculaceae</taxon>
        <taxon>Pelotomaculum</taxon>
    </lineage>
</organism>
<comment type="subcellular location">
    <subcellularLocation>
        <location evidence="1 7">Cytoplasm</location>
    </subcellularLocation>
</comment>
<evidence type="ECO:0000256" key="10">
    <source>
        <dbReference type="PIRSR" id="PIRSR004682-3"/>
    </source>
</evidence>
<dbReference type="Proteomes" id="UP001154312">
    <property type="component" value="Unassembled WGS sequence"/>
</dbReference>
<feature type="binding site" evidence="11">
    <location>
        <position position="92"/>
    </location>
    <ligand>
        <name>Zn(2+)</name>
        <dbReference type="ChEBI" id="CHEBI:29105"/>
    </ligand>
</feature>
<dbReference type="InterPro" id="IPR036412">
    <property type="entry name" value="HAD-like_sf"/>
</dbReference>
<dbReference type="Pfam" id="PF13242">
    <property type="entry name" value="Hydrolase_like"/>
    <property type="match status" value="1"/>
</dbReference>
<dbReference type="GO" id="GO:0046872">
    <property type="term" value="F:metal ion binding"/>
    <property type="evidence" value="ECO:0007669"/>
    <property type="project" value="UniProtKB-KW"/>
</dbReference>
<dbReference type="GO" id="GO:0005737">
    <property type="term" value="C:cytoplasm"/>
    <property type="evidence" value="ECO:0007669"/>
    <property type="project" value="UniProtKB-SubCell"/>
</dbReference>
<feature type="binding site" evidence="9">
    <location>
        <begin position="11"/>
        <end position="13"/>
    </location>
    <ligand>
        <name>substrate</name>
    </ligand>
</feature>
<keyword evidence="5 7" id="KW-0119">Carbohydrate metabolism</keyword>
<comment type="cofactor">
    <cofactor evidence="11">
        <name>Mg(2+)</name>
        <dbReference type="ChEBI" id="CHEBI:18420"/>
    </cofactor>
</comment>
<feature type="site" description="Stabilizes the phosphoryl group" evidence="10">
    <location>
        <position position="53"/>
    </location>
</feature>
<comment type="cofactor">
    <cofactor evidence="11">
        <name>Zn(2+)</name>
        <dbReference type="ChEBI" id="CHEBI:29105"/>
    </cofactor>
</comment>
<dbReference type="RefSeq" id="WP_277443148.1">
    <property type="nucleotide sequence ID" value="NZ_JAKOAV010000008.1"/>
</dbReference>
<feature type="binding site" evidence="11">
    <location>
        <position position="11"/>
    </location>
    <ligand>
        <name>Mg(2+)</name>
        <dbReference type="ChEBI" id="CHEBI:18420"/>
    </ligand>
</feature>
<sequence>MIDRRSAIFLDRDGTIIEEVNYLSRPEQVHLLYGVGDVLNTFSKMGYLLVVVTNQSGLARGYFNEAELKKIHDRMAELLEQRNVKIDAVYHCPHHIDGIIPEYKIRCNCRKPAPGMWFQAAKDLDIDLGNSWTIGDKLIDLQAGDAAGTKVLMVETGYGREERLKLPSGWISVPDMTAALDYIVRYRNENL</sequence>
<evidence type="ECO:0000256" key="3">
    <source>
        <dbReference type="ARBA" id="ARBA00022723"/>
    </source>
</evidence>
<dbReference type="NCBIfam" id="TIGR00213">
    <property type="entry name" value="GmhB_yaeD"/>
    <property type="match status" value="1"/>
</dbReference>
<keyword evidence="3 11" id="KW-0479">Metal-binding</keyword>
<comment type="similarity">
    <text evidence="7">Belongs to the gmhB family.</text>
</comment>
<feature type="active site" description="Nucleophile" evidence="8">
    <location>
        <position position="11"/>
    </location>
</feature>
<dbReference type="SUPFAM" id="SSF56784">
    <property type="entry name" value="HAD-like"/>
    <property type="match status" value="1"/>
</dbReference>
<evidence type="ECO:0000256" key="4">
    <source>
        <dbReference type="ARBA" id="ARBA00022801"/>
    </source>
</evidence>